<proteinExistence type="predicted"/>
<feature type="region of interest" description="Disordered" evidence="1">
    <location>
        <begin position="39"/>
        <end position="64"/>
    </location>
</feature>
<evidence type="ECO:0000313" key="3">
    <source>
        <dbReference type="Proteomes" id="UP000815325"/>
    </source>
</evidence>
<gene>
    <name evidence="2" type="ORF">DUNSADRAFT_11175</name>
</gene>
<dbReference type="Proteomes" id="UP000815325">
    <property type="component" value="Unassembled WGS sequence"/>
</dbReference>
<keyword evidence="3" id="KW-1185">Reference proteome</keyword>
<evidence type="ECO:0000256" key="1">
    <source>
        <dbReference type="SAM" id="MobiDB-lite"/>
    </source>
</evidence>
<organism evidence="2 3">
    <name type="scientific">Dunaliella salina</name>
    <name type="common">Green alga</name>
    <name type="synonym">Protococcus salinus</name>
    <dbReference type="NCBI Taxonomy" id="3046"/>
    <lineage>
        <taxon>Eukaryota</taxon>
        <taxon>Viridiplantae</taxon>
        <taxon>Chlorophyta</taxon>
        <taxon>core chlorophytes</taxon>
        <taxon>Chlorophyceae</taxon>
        <taxon>CS clade</taxon>
        <taxon>Chlamydomonadales</taxon>
        <taxon>Dunaliellaceae</taxon>
        <taxon>Dunaliella</taxon>
    </lineage>
</organism>
<reference evidence="2" key="1">
    <citation type="submission" date="2017-08" db="EMBL/GenBank/DDBJ databases">
        <authorList>
            <person name="Polle J.E."/>
            <person name="Barry K."/>
            <person name="Cushman J."/>
            <person name="Schmutz J."/>
            <person name="Tran D."/>
            <person name="Hathwaick L.T."/>
            <person name="Yim W.C."/>
            <person name="Jenkins J."/>
            <person name="Mckie-Krisberg Z.M."/>
            <person name="Prochnik S."/>
            <person name="Lindquist E."/>
            <person name="Dockter R.B."/>
            <person name="Adam C."/>
            <person name="Molina H."/>
            <person name="Bunkerborg J."/>
            <person name="Jin E."/>
            <person name="Buchheim M."/>
            <person name="Magnuson J."/>
        </authorList>
    </citation>
    <scope>NUCLEOTIDE SEQUENCE</scope>
    <source>
        <strain evidence="2">CCAP 19/18</strain>
    </source>
</reference>
<evidence type="ECO:0000313" key="2">
    <source>
        <dbReference type="EMBL" id="KAF5832836.1"/>
    </source>
</evidence>
<protein>
    <recommendedName>
        <fullName evidence="4">Encoded protein</fullName>
    </recommendedName>
</protein>
<sequence>MGNLKSKKSEEAAAQPTMDPSEKVTFTLDASGNGCSGMFWRTKPSMSSSSMASDWPRNGAKLQGWKSAENPGWVRVDHPKGFWLPEEQRGKKIIFYD</sequence>
<name>A0ABQ7GDZ9_DUNSA</name>
<accession>A0ABQ7GDZ9</accession>
<comment type="caution">
    <text evidence="2">The sequence shown here is derived from an EMBL/GenBank/DDBJ whole genome shotgun (WGS) entry which is preliminary data.</text>
</comment>
<feature type="region of interest" description="Disordered" evidence="1">
    <location>
        <begin position="1"/>
        <end position="25"/>
    </location>
</feature>
<evidence type="ECO:0008006" key="4">
    <source>
        <dbReference type="Google" id="ProtNLM"/>
    </source>
</evidence>
<dbReference type="EMBL" id="MU069846">
    <property type="protein sequence ID" value="KAF5832836.1"/>
    <property type="molecule type" value="Genomic_DNA"/>
</dbReference>